<accession>A0AAV8WWD0</accession>
<sequence length="247" mass="29444">VEGSIISEEAKSWIAQRIAEKSRDEPQWISGDFEESVSTFPKPNYSKYQEMSITDIFKQFVNQRFIEHLVDESRRYALFLNYSDSNITADEIRCFIAILFVSGYNDLPSKRHYWDSNDDMKNYAVSQSMRRDRFLQICRFVHCSDNTKIDPNDKAWKIRPLMNMLKESCAENFEPEEHLSYDESMIKYFGRHGCKQFIRGKPIKFGYKMWCVNTKDGYLVNFELYQEKIQNQIMSMKNYLPVPYYLC</sequence>
<evidence type="ECO:0000259" key="1">
    <source>
        <dbReference type="Pfam" id="PF13843"/>
    </source>
</evidence>
<dbReference type="InterPro" id="IPR052638">
    <property type="entry name" value="PiggyBac_TE-derived"/>
</dbReference>
<organism evidence="2 3">
    <name type="scientific">Rhamnusium bicolor</name>
    <dbReference type="NCBI Taxonomy" id="1586634"/>
    <lineage>
        <taxon>Eukaryota</taxon>
        <taxon>Metazoa</taxon>
        <taxon>Ecdysozoa</taxon>
        <taxon>Arthropoda</taxon>
        <taxon>Hexapoda</taxon>
        <taxon>Insecta</taxon>
        <taxon>Pterygota</taxon>
        <taxon>Neoptera</taxon>
        <taxon>Endopterygota</taxon>
        <taxon>Coleoptera</taxon>
        <taxon>Polyphaga</taxon>
        <taxon>Cucujiformia</taxon>
        <taxon>Chrysomeloidea</taxon>
        <taxon>Cerambycidae</taxon>
        <taxon>Lepturinae</taxon>
        <taxon>Rhagiini</taxon>
        <taxon>Rhamnusium</taxon>
    </lineage>
</organism>
<dbReference type="Proteomes" id="UP001162156">
    <property type="component" value="Unassembled WGS sequence"/>
</dbReference>
<evidence type="ECO:0000313" key="3">
    <source>
        <dbReference type="Proteomes" id="UP001162156"/>
    </source>
</evidence>
<protein>
    <recommendedName>
        <fullName evidence="1">PiggyBac transposable element-derived protein domain-containing protein</fullName>
    </recommendedName>
</protein>
<dbReference type="InterPro" id="IPR029526">
    <property type="entry name" value="PGBD"/>
</dbReference>
<dbReference type="EMBL" id="JANEYF010004548">
    <property type="protein sequence ID" value="KAJ8930781.1"/>
    <property type="molecule type" value="Genomic_DNA"/>
</dbReference>
<gene>
    <name evidence="2" type="ORF">NQ314_016384</name>
</gene>
<reference evidence="2" key="1">
    <citation type="journal article" date="2023" name="Insect Mol. Biol.">
        <title>Genome sequencing provides insights into the evolution of gene families encoding plant cell wall-degrading enzymes in longhorned beetles.</title>
        <authorList>
            <person name="Shin N.R."/>
            <person name="Okamura Y."/>
            <person name="Kirsch R."/>
            <person name="Pauchet Y."/>
        </authorList>
    </citation>
    <scope>NUCLEOTIDE SEQUENCE</scope>
    <source>
        <strain evidence="2">RBIC_L_NR</strain>
    </source>
</reference>
<evidence type="ECO:0000313" key="2">
    <source>
        <dbReference type="EMBL" id="KAJ8930781.1"/>
    </source>
</evidence>
<feature type="non-terminal residue" evidence="2">
    <location>
        <position position="1"/>
    </location>
</feature>
<dbReference type="Pfam" id="PF13843">
    <property type="entry name" value="DDE_Tnp_1_7"/>
    <property type="match status" value="1"/>
</dbReference>
<keyword evidence="3" id="KW-1185">Reference proteome</keyword>
<proteinExistence type="predicted"/>
<comment type="caution">
    <text evidence="2">The sequence shown here is derived from an EMBL/GenBank/DDBJ whole genome shotgun (WGS) entry which is preliminary data.</text>
</comment>
<dbReference type="AlphaFoldDB" id="A0AAV8WWD0"/>
<dbReference type="PANTHER" id="PTHR47055">
    <property type="entry name" value="DDE_TNP_1_7 DOMAIN-CONTAINING PROTEIN"/>
    <property type="match status" value="1"/>
</dbReference>
<dbReference type="GO" id="GO:0043565">
    <property type="term" value="F:sequence-specific DNA binding"/>
    <property type="evidence" value="ECO:0007669"/>
    <property type="project" value="TreeGrafter"/>
</dbReference>
<dbReference type="PANTHER" id="PTHR47055:SF2">
    <property type="entry name" value="PIGGYBAC TRANSPOSABLE ELEMENT-DERIVED PROTEIN 2-RELATED"/>
    <property type="match status" value="1"/>
</dbReference>
<name>A0AAV8WWD0_9CUCU</name>
<feature type="domain" description="PiggyBac transposable element-derived protein" evidence="1">
    <location>
        <begin position="55"/>
        <end position="233"/>
    </location>
</feature>